<evidence type="ECO:0000313" key="13">
    <source>
        <dbReference type="Proteomes" id="UP001279734"/>
    </source>
</evidence>
<feature type="domain" description="RING-type" evidence="11">
    <location>
        <begin position="669"/>
        <end position="710"/>
    </location>
</feature>
<dbReference type="FunFam" id="3.30.40.10:FF:000309">
    <property type="entry name" value="E3 ubiquitin-protein ligase MBR2"/>
    <property type="match status" value="1"/>
</dbReference>
<keyword evidence="8" id="KW-0862">Zinc</keyword>
<evidence type="ECO:0000256" key="6">
    <source>
        <dbReference type="ARBA" id="ARBA00022771"/>
    </source>
</evidence>
<evidence type="ECO:0000256" key="1">
    <source>
        <dbReference type="ARBA" id="ARBA00000900"/>
    </source>
</evidence>
<comment type="catalytic activity">
    <reaction evidence="1">
        <text>S-ubiquitinyl-[E2 ubiquitin-conjugating enzyme]-L-cysteine + [acceptor protein]-L-lysine = [E2 ubiquitin-conjugating enzyme]-L-cysteine + N(6)-ubiquitinyl-[acceptor protein]-L-lysine.</text>
        <dbReference type="EC" id="2.3.2.27"/>
    </reaction>
</comment>
<dbReference type="PANTHER" id="PTHR22937">
    <property type="entry name" value="E3 UBIQUITIN-PROTEIN LIGASE RNF165"/>
    <property type="match status" value="1"/>
</dbReference>
<feature type="region of interest" description="Disordered" evidence="10">
    <location>
        <begin position="438"/>
        <end position="487"/>
    </location>
</feature>
<dbReference type="GO" id="GO:0008270">
    <property type="term" value="F:zinc ion binding"/>
    <property type="evidence" value="ECO:0007669"/>
    <property type="project" value="UniProtKB-KW"/>
</dbReference>
<dbReference type="PROSITE" id="PS50089">
    <property type="entry name" value="ZF_RING_2"/>
    <property type="match status" value="1"/>
</dbReference>
<dbReference type="EMBL" id="BSYO01000013">
    <property type="protein sequence ID" value="GMH13822.1"/>
    <property type="molecule type" value="Genomic_DNA"/>
</dbReference>
<dbReference type="InterPro" id="IPR013083">
    <property type="entry name" value="Znf_RING/FYVE/PHD"/>
</dbReference>
<dbReference type="AlphaFoldDB" id="A0AAD3SMH8"/>
<dbReference type="Proteomes" id="UP001279734">
    <property type="component" value="Unassembled WGS sequence"/>
</dbReference>
<feature type="compositionally biased region" description="Polar residues" evidence="10">
    <location>
        <begin position="439"/>
        <end position="450"/>
    </location>
</feature>
<feature type="compositionally biased region" description="Basic residues" evidence="10">
    <location>
        <begin position="476"/>
        <end position="485"/>
    </location>
</feature>
<keyword evidence="6 9" id="KW-0863">Zinc-finger</keyword>
<evidence type="ECO:0000256" key="8">
    <source>
        <dbReference type="ARBA" id="ARBA00022833"/>
    </source>
</evidence>
<keyword evidence="7" id="KW-0833">Ubl conjugation pathway</keyword>
<evidence type="ECO:0000259" key="11">
    <source>
        <dbReference type="PROSITE" id="PS50089"/>
    </source>
</evidence>
<reference evidence="12" key="1">
    <citation type="submission" date="2023-05" db="EMBL/GenBank/DDBJ databases">
        <title>Nepenthes gracilis genome sequencing.</title>
        <authorList>
            <person name="Fukushima K."/>
        </authorList>
    </citation>
    <scope>NUCLEOTIDE SEQUENCE</scope>
    <source>
        <strain evidence="12">SING2019-196</strain>
    </source>
</reference>
<dbReference type="Pfam" id="PF13639">
    <property type="entry name" value="zf-RING_2"/>
    <property type="match status" value="1"/>
</dbReference>
<dbReference type="EC" id="2.3.2.27" evidence="3"/>
<dbReference type="InterPro" id="IPR045191">
    <property type="entry name" value="MBR1/2-like"/>
</dbReference>
<organism evidence="12 13">
    <name type="scientific">Nepenthes gracilis</name>
    <name type="common">Slender pitcher plant</name>
    <dbReference type="NCBI Taxonomy" id="150966"/>
    <lineage>
        <taxon>Eukaryota</taxon>
        <taxon>Viridiplantae</taxon>
        <taxon>Streptophyta</taxon>
        <taxon>Embryophyta</taxon>
        <taxon>Tracheophyta</taxon>
        <taxon>Spermatophyta</taxon>
        <taxon>Magnoliopsida</taxon>
        <taxon>eudicotyledons</taxon>
        <taxon>Gunneridae</taxon>
        <taxon>Pentapetalae</taxon>
        <taxon>Caryophyllales</taxon>
        <taxon>Nepenthaceae</taxon>
        <taxon>Nepenthes</taxon>
    </lineage>
</organism>
<protein>
    <recommendedName>
        <fullName evidence="3">RING-type E3 ubiquitin transferase</fullName>
        <ecNumber evidence="3">2.3.2.27</ecNumber>
    </recommendedName>
</protein>
<evidence type="ECO:0000256" key="2">
    <source>
        <dbReference type="ARBA" id="ARBA00004906"/>
    </source>
</evidence>
<evidence type="ECO:0000256" key="10">
    <source>
        <dbReference type="SAM" id="MobiDB-lite"/>
    </source>
</evidence>
<keyword evidence="13" id="KW-1185">Reference proteome</keyword>
<dbReference type="SUPFAM" id="SSF57850">
    <property type="entry name" value="RING/U-box"/>
    <property type="match status" value="1"/>
</dbReference>
<evidence type="ECO:0000313" key="12">
    <source>
        <dbReference type="EMBL" id="GMH13822.1"/>
    </source>
</evidence>
<evidence type="ECO:0000256" key="7">
    <source>
        <dbReference type="ARBA" id="ARBA00022786"/>
    </source>
</evidence>
<accession>A0AAD3SMH8</accession>
<comment type="caution">
    <text evidence="12">The sequence shown here is derived from an EMBL/GenBank/DDBJ whole genome shotgun (WGS) entry which is preliminary data.</text>
</comment>
<dbReference type="GO" id="GO:0010228">
    <property type="term" value="P:vegetative to reproductive phase transition of meristem"/>
    <property type="evidence" value="ECO:0007669"/>
    <property type="project" value="UniProtKB-ARBA"/>
</dbReference>
<dbReference type="SMART" id="SM00184">
    <property type="entry name" value="RING"/>
    <property type="match status" value="1"/>
</dbReference>
<feature type="compositionally biased region" description="Low complexity" evidence="10">
    <location>
        <begin position="459"/>
        <end position="475"/>
    </location>
</feature>
<evidence type="ECO:0000256" key="3">
    <source>
        <dbReference type="ARBA" id="ARBA00012483"/>
    </source>
</evidence>
<dbReference type="GO" id="GO:0043161">
    <property type="term" value="P:proteasome-mediated ubiquitin-dependent protein catabolic process"/>
    <property type="evidence" value="ECO:0007669"/>
    <property type="project" value="UniProtKB-ARBA"/>
</dbReference>
<evidence type="ECO:0000256" key="9">
    <source>
        <dbReference type="PROSITE-ProRule" id="PRU00175"/>
    </source>
</evidence>
<dbReference type="PANTHER" id="PTHR22937:SF224">
    <property type="entry name" value="E3 UBIQUITIN-PROTEIN LIGASE MBR1-RELATED"/>
    <property type="match status" value="1"/>
</dbReference>
<name>A0AAD3SMH8_NEPGR</name>
<dbReference type="GO" id="GO:0061630">
    <property type="term" value="F:ubiquitin protein ligase activity"/>
    <property type="evidence" value="ECO:0007669"/>
    <property type="project" value="UniProtKB-EC"/>
</dbReference>
<feature type="compositionally biased region" description="Low complexity" evidence="10">
    <location>
        <begin position="392"/>
        <end position="410"/>
    </location>
</feature>
<gene>
    <name evidence="12" type="ORF">Nepgr_015663</name>
</gene>
<sequence length="717" mass="77721">MLINPYSRLLVLPSSGRTLSDTGISCDDGCLMKLFWRSTIIESRLVDYRISASGTGTSVGIVCQEGRNLSRWSVGEPSSGIPQNHINNDERMMQNGWPSSVIGSTSASPRLETQRYEPANSVSRSYSNLMLHGNQTVNGPSFSPCSNSGSTLQNYDLNVGLFGRVDGNLMECSTSPKFGGLENKLIPSASCSSDPFASSSSSDFLVEENGSGPGGLMDSRRLSCKRKALEGNAGQCSSSGICFMRTENSPWPAIPAYNDVGSSVNVSPPESSLGYSSLEQVDPRLGLGTEEVPSNSRAPNVARNAESLQRNYCIRMDNPSNQQHSMPNISFSLNHRNSDAPSIHQPLRRASVTPPLELMSPPALDNSALQSQSVVLRVPSLQHHMQALRWNGASSSRPGGSSAASVSGDGDPLLSEDLSSRTVPRNISEHPMFAPRTVMRNSDQNPTNWSVGGGNATMSSNVASSSGSLSGPNSVSHHRTQSHSRRLSEYVRRSLLSSVESEIAARGSNILANTSIPSSAQEVGVLPGSGIRGHNQSYGRSAFLMERQGDGAFRIPNSWRNLAAAGEGRNRLVSEIRNVLDIMRRGDGLRFEDVMILDPTVLFGIADIHDQHRNMRLDVDNMSYEELLALEERIGNVCTGLSEETVLSRMKQLKYISPTRDAQTELEPCCICREEYIDGEDIGTLDCGHDFHTDCIKQWLAQKNLCPICKTTALAMA</sequence>
<proteinExistence type="predicted"/>
<keyword evidence="4" id="KW-0808">Transferase</keyword>
<dbReference type="Gene3D" id="3.30.40.10">
    <property type="entry name" value="Zinc/RING finger domain, C3HC4 (zinc finger)"/>
    <property type="match status" value="1"/>
</dbReference>
<dbReference type="InterPro" id="IPR001841">
    <property type="entry name" value="Znf_RING"/>
</dbReference>
<evidence type="ECO:0000256" key="4">
    <source>
        <dbReference type="ARBA" id="ARBA00022679"/>
    </source>
</evidence>
<keyword evidence="5" id="KW-0479">Metal-binding</keyword>
<evidence type="ECO:0000256" key="5">
    <source>
        <dbReference type="ARBA" id="ARBA00022723"/>
    </source>
</evidence>
<comment type="pathway">
    <text evidence="2">Protein modification; protein ubiquitination.</text>
</comment>
<feature type="region of interest" description="Disordered" evidence="10">
    <location>
        <begin position="391"/>
        <end position="423"/>
    </location>
</feature>